<reference evidence="1" key="1">
    <citation type="submission" date="2022-10" db="EMBL/GenBank/DDBJ databases">
        <title>Culturing micro-colonial fungi from biological soil crusts in the Mojave desert and describing Neophaeococcomyces mojavensis, and introducing the new genera and species Taxawa tesnikishii.</title>
        <authorList>
            <person name="Kurbessoian T."/>
            <person name="Stajich J.E."/>
        </authorList>
    </citation>
    <scope>NUCLEOTIDE SEQUENCE</scope>
    <source>
        <strain evidence="1">JES_112</strain>
    </source>
</reference>
<comment type="caution">
    <text evidence="1">The sequence shown here is derived from an EMBL/GenBank/DDBJ whole genome shotgun (WGS) entry which is preliminary data.</text>
</comment>
<dbReference type="EMBL" id="JAPDRQ010000011">
    <property type="protein sequence ID" value="KAJ9663064.1"/>
    <property type="molecule type" value="Genomic_DNA"/>
</dbReference>
<evidence type="ECO:0000313" key="1">
    <source>
        <dbReference type="EMBL" id="KAJ9663064.1"/>
    </source>
</evidence>
<protein>
    <submittedName>
        <fullName evidence="1">Proteasome activator BLM10</fullName>
    </submittedName>
</protein>
<proteinExistence type="predicted"/>
<evidence type="ECO:0000313" key="2">
    <source>
        <dbReference type="Proteomes" id="UP001172386"/>
    </source>
</evidence>
<gene>
    <name evidence="1" type="primary">BLM3</name>
    <name evidence="1" type="ORF">H2198_001056</name>
</gene>
<dbReference type="Proteomes" id="UP001172386">
    <property type="component" value="Unassembled WGS sequence"/>
</dbReference>
<keyword evidence="1" id="KW-0647">Proteasome</keyword>
<keyword evidence="2" id="KW-1185">Reference proteome</keyword>
<organism evidence="1 2">
    <name type="scientific">Neophaeococcomyces mojaviensis</name>
    <dbReference type="NCBI Taxonomy" id="3383035"/>
    <lineage>
        <taxon>Eukaryota</taxon>
        <taxon>Fungi</taxon>
        <taxon>Dikarya</taxon>
        <taxon>Ascomycota</taxon>
        <taxon>Pezizomycotina</taxon>
        <taxon>Eurotiomycetes</taxon>
        <taxon>Chaetothyriomycetidae</taxon>
        <taxon>Chaetothyriales</taxon>
        <taxon>Chaetothyriales incertae sedis</taxon>
        <taxon>Neophaeococcomyces</taxon>
    </lineage>
</organism>
<name>A0ACC3AIR5_9EURO</name>
<accession>A0ACC3AIR5</accession>
<sequence>MTDLQQLCYISIIFAVWKSLILSITTLAPGPGYDTSTTLLPSTSKLVRWDAIYYVQITQRGHVFEQEWAFGKGLSSVLAAISHGNLNTTIIAGILLAHISHYVSVILLWRISSSIYGQSGEKGEKNNAPFIAACLHVISPAGVFLSAPYSEGPFACLNMLGFWLYVQTRTNNTRVSLPFKCLAMVASGISFGCATIIRSNGILSGLPLLFDAVHLALQTLQNMRQPSIFATHLALLVSAILGGICIAIGLLLPQYFAYKEYCVLGHYVQSHYCHKASRELAKQLIRAFVPASYYLSYAAAASNETHDRRVLIMNTPKHMGDLAENHSVHGKTAAEISRATSPGGDAVYQNGQGSDYKAQRNRPRTFPYFQTLPYDVETEQRRQDDLAEILKHLYIAVDAGDFTPGAVHWTRELRSWLSLKFDPTKEQRIKLIKLYYELALAPGIEPTVAERFASMFMMLTKKKHYLLPRKELVLDWRPLFRELKIFVLPGESGLIQTTSMKRNPKTLNKLCAFAQLYFNPEEVPVILEEFLPYFTLSFAEGGFVVVGLLNLLVPTAPAPAERLDLLPQKILPTYFHLWSLINRSRTTDIAFLDILSRMARESLSISHVPFGEFGIFEKEQATFIFTAILRLLEIPVGQSTSPYSPLVDLSSGMGMLLERDSRKHPVSHHIARWIIMSLSPACLKSETSVLSLLETLIQAVETFFHPSNSGSWTRTLAQLVFYLADFFVMRWNREQNGELEIPAERRLTPELRRRFVLSLKDVIFMGIYAKSGTAMSYSLSTLQALAYLEPELILPGALQRIYPSMQGLVEVHRTISSLRSLQVLARTIIRSKGYRCHVTALLGLALPGIDANDLEKTLYTLSFFQNVCYNIPFQDLSKGRDDVEGSMLAMQWISAEMEKMETSGSDVELNYSMMDEKEEEQILASSTAGFAEFVTSFLGRVFTLLENLPDVTRLRTGSPEENIVNTLPAAFMPLLSSLSEELYDMVLNKIVDFVANHVIHQARDAMAFICNCLCKVNPEKALAKFIPVLIGAIRTEIDENGAGSTRSAASDVLPRDRGLVWNVSMLSMCVVHVGDAVMKHKQELFDIAVYMQQHCKGMPTVHISNFVHHLLLNLTVTFTTDYNLYEQDRIQNGVTAKLWGVAEPAATVKPHWHVPSPDELKFAVELFENQSNTALEQLTGLIDATSSVKRDGSGKDWQDEVSRNLVLLRLMLAGVSVLFDNKGVNEGLTTTVAGVDADTAMNQANGHAPEDAFASEDHDASLDGTDETSIKPSFQYPVGYSLSPDDDLYKKIHKTRQDIGRVLHKVHRFLTAEGEDDVSLFGPLYTAYRSWFVDVGIERSAHVLDRVTRLLHADEQPYKVSGLRKDYPRAILVRRANVYHTQRLRHNAGPRPRSDLDEQLLMDLIESSSSLYTEVRRNAQSAGESALKVVFGARLFVIAPLLKSFQKAVKENDHPRIKGGLFALLFGSLAKTVGRHWKYTPDVIRTFIEASSADKPSIQKLCSGGLYQVMDYGRPFDRMAIVDQSAVEPLTPEQDVAEVVAKKKKFILRKRTNIEQKKADLAEELVDLAQKSHWKKASRVSTIVMALGMRFHHIASDSMIEMITTGTIDSHPGLRGIHSQGLVALFTMTDVRAVCNHDYANYIQGHQQFPAKVKISIDKGDKTYTKEYLNSFAQAEAEVYIDHDYPGWLVWAKSMPGYKANIKNDIEYDELEWKKRTVIGKLLNREWFKTLFDFLKQEPRDQSADKFRMPSAMMLTYVFELIIRDSLAVATFDDIKELTMDLFDNGSDKHQHRATAEILAGLVTAVMDTSIERRTMVWEFAFPIIQRVFSEGLTPENSGYWTSFLHMIMQTRDPRRAWPLVEWLSSFRLDMSSNAAFKESSKIHLLHQVIADAGWHYQLDKPITSDFIAHIDHPYKGVREAMAQTLATIHRSRYHESFQNVTELMEVQHGAGPLGQPPYIPTEDFDLTIRDIFTRLDKWRHERTPGQQTPSPYTSGSKTVLLWLDQMLSSYECTQLLDYFPDLFTESFLHMMDVKEDPELQSLAYHVFRHLPNIPHRTGRDDKLIGSLINIGQKSPFWHQRLRVMINMQIIFFRRLFLLSDESKNKLFDCVASMLEDTQHEVRNGASTTLSGMIRCSPLVFRENMIRNLRDRFTRMLENNPLPKKPKTKAAALSAAASARSSGTSTPTPEHQRVVITRHAAVLGLGSLIQAFPYSSPPPSWMPDVLITLSTKAANDPGTVGSSVKSIISDFKKTRQDTWHIDVKAFKPEQVEDLSGVLWKSYFA</sequence>